<dbReference type="Pfam" id="PF01717">
    <property type="entry name" value="Meth_synt_2"/>
    <property type="match status" value="1"/>
</dbReference>
<dbReference type="AlphaFoldDB" id="A0A382CSL3"/>
<proteinExistence type="predicted"/>
<organism evidence="2">
    <name type="scientific">marine metagenome</name>
    <dbReference type="NCBI Taxonomy" id="408172"/>
    <lineage>
        <taxon>unclassified sequences</taxon>
        <taxon>metagenomes</taxon>
        <taxon>ecological metagenomes</taxon>
    </lineage>
</organism>
<dbReference type="GO" id="GO:0008270">
    <property type="term" value="F:zinc ion binding"/>
    <property type="evidence" value="ECO:0007669"/>
    <property type="project" value="InterPro"/>
</dbReference>
<protein>
    <recommendedName>
        <fullName evidence="1">Cobalamin-independent methionine synthase MetE C-terminal/archaeal domain-containing protein</fullName>
    </recommendedName>
</protein>
<feature type="non-terminal residue" evidence="2">
    <location>
        <position position="222"/>
    </location>
</feature>
<dbReference type="PANTHER" id="PTHR43844:SF1">
    <property type="entry name" value="METHIONINE SYNTHASE"/>
    <property type="match status" value="1"/>
</dbReference>
<evidence type="ECO:0000313" key="2">
    <source>
        <dbReference type="EMBL" id="SVB29150.1"/>
    </source>
</evidence>
<dbReference type="SUPFAM" id="SSF51726">
    <property type="entry name" value="UROD/MetE-like"/>
    <property type="match status" value="1"/>
</dbReference>
<gene>
    <name evidence="2" type="ORF">METZ01_LOCUS182004</name>
</gene>
<feature type="domain" description="Cobalamin-independent methionine synthase MetE C-terminal/archaeal" evidence="1">
    <location>
        <begin position="10"/>
        <end position="192"/>
    </location>
</feature>
<dbReference type="GO" id="GO:0003871">
    <property type="term" value="F:5-methyltetrahydropteroyltriglutamate-homocysteine S-methyltransferase activity"/>
    <property type="evidence" value="ECO:0007669"/>
    <property type="project" value="InterPro"/>
</dbReference>
<dbReference type="EMBL" id="UINC01035944">
    <property type="protein sequence ID" value="SVB29150.1"/>
    <property type="molecule type" value="Genomic_DNA"/>
</dbReference>
<dbReference type="GO" id="GO:0009086">
    <property type="term" value="P:methionine biosynthetic process"/>
    <property type="evidence" value="ECO:0007669"/>
    <property type="project" value="InterPro"/>
</dbReference>
<dbReference type="InterPro" id="IPR038071">
    <property type="entry name" value="UROD/MetE-like_sf"/>
</dbReference>
<sequence>MALEYRADHLGSFLRPTEVKQARAAVQMGTISVQQLQEVEDNAILEVMGRQKSIGFNIFSDGEFRRSGFQNDFMDSVEGFVHTDRPVTRIWKGPGGEPEGQGTDNVVGAKLKQTRRLTGLQTTFLKAHAPGPIKMTVPSPNQFPALVFQPGVTDSFYATRSDLLHEITAILKSEVVALISDGVDYIQVDAPRYSYFVDPKWRQVLKDNGQDPEDALDQFITA</sequence>
<evidence type="ECO:0000259" key="1">
    <source>
        <dbReference type="Pfam" id="PF01717"/>
    </source>
</evidence>
<reference evidence="2" key="1">
    <citation type="submission" date="2018-05" db="EMBL/GenBank/DDBJ databases">
        <authorList>
            <person name="Lanie J.A."/>
            <person name="Ng W.-L."/>
            <person name="Kazmierczak K.M."/>
            <person name="Andrzejewski T.M."/>
            <person name="Davidsen T.M."/>
            <person name="Wayne K.J."/>
            <person name="Tettelin H."/>
            <person name="Glass J.I."/>
            <person name="Rusch D."/>
            <person name="Podicherti R."/>
            <person name="Tsui H.-C.T."/>
            <person name="Winkler M.E."/>
        </authorList>
    </citation>
    <scope>NUCLEOTIDE SEQUENCE</scope>
</reference>
<accession>A0A382CSL3</accession>
<dbReference type="PANTHER" id="PTHR43844">
    <property type="entry name" value="METHIONINE SYNTHASE"/>
    <property type="match status" value="1"/>
</dbReference>
<dbReference type="InterPro" id="IPR002629">
    <property type="entry name" value="Met_Synth_C/arc"/>
</dbReference>
<name>A0A382CSL3_9ZZZZ</name>
<dbReference type="Gene3D" id="3.20.20.210">
    <property type="match status" value="1"/>
</dbReference>